<dbReference type="InterPro" id="IPR052038">
    <property type="entry name" value="Type-VII_TA_antitoxin"/>
</dbReference>
<evidence type="ECO:0000313" key="12">
    <source>
        <dbReference type="Proteomes" id="UP001302349"/>
    </source>
</evidence>
<organism evidence="11 12">
    <name type="scientific">Imperialibacter roseus</name>
    <dbReference type="NCBI Taxonomy" id="1324217"/>
    <lineage>
        <taxon>Bacteria</taxon>
        <taxon>Pseudomonadati</taxon>
        <taxon>Bacteroidota</taxon>
        <taxon>Cytophagia</taxon>
        <taxon>Cytophagales</taxon>
        <taxon>Flammeovirgaceae</taxon>
        <taxon>Imperialibacter</taxon>
    </lineage>
</organism>
<proteinExistence type="inferred from homology"/>
<comment type="cofactor">
    <cofactor evidence="1">
        <name>Mg(2+)</name>
        <dbReference type="ChEBI" id="CHEBI:18420"/>
    </cofactor>
</comment>
<keyword evidence="7" id="KW-0067">ATP-binding</keyword>
<evidence type="ECO:0000256" key="7">
    <source>
        <dbReference type="ARBA" id="ARBA00022840"/>
    </source>
</evidence>
<keyword evidence="5" id="KW-0479">Metal-binding</keyword>
<comment type="similarity">
    <text evidence="9">Belongs to the MntA antitoxin family.</text>
</comment>
<dbReference type="EMBL" id="CP136051">
    <property type="protein sequence ID" value="WOK07415.1"/>
    <property type="molecule type" value="Genomic_DNA"/>
</dbReference>
<evidence type="ECO:0000256" key="8">
    <source>
        <dbReference type="ARBA" id="ARBA00022842"/>
    </source>
</evidence>
<dbReference type="PANTHER" id="PTHR33571">
    <property type="entry name" value="SSL8005 PROTEIN"/>
    <property type="match status" value="1"/>
</dbReference>
<feature type="domain" description="Polymerase nucleotidyl transferase" evidence="10">
    <location>
        <begin position="12"/>
        <end position="97"/>
    </location>
</feature>
<dbReference type="CDD" id="cd05403">
    <property type="entry name" value="NT_KNTase_like"/>
    <property type="match status" value="1"/>
</dbReference>
<evidence type="ECO:0000256" key="4">
    <source>
        <dbReference type="ARBA" id="ARBA00022695"/>
    </source>
</evidence>
<reference evidence="11 12" key="1">
    <citation type="journal article" date="2023" name="Microbiol. Resour. Announc.">
        <title>Complete Genome Sequence of Imperialibacter roseus strain P4T.</title>
        <authorList>
            <person name="Tizabi D.R."/>
            <person name="Bachvaroff T."/>
            <person name="Hill R.T."/>
        </authorList>
    </citation>
    <scope>NUCLEOTIDE SEQUENCE [LARGE SCALE GENOMIC DNA]</scope>
    <source>
        <strain evidence="11 12">P4T</strain>
    </source>
</reference>
<evidence type="ECO:0000313" key="11">
    <source>
        <dbReference type="EMBL" id="WOK07415.1"/>
    </source>
</evidence>
<dbReference type="RefSeq" id="WP_317490093.1">
    <property type="nucleotide sequence ID" value="NZ_CP136051.1"/>
</dbReference>
<evidence type="ECO:0000259" key="10">
    <source>
        <dbReference type="Pfam" id="PF01909"/>
    </source>
</evidence>
<keyword evidence="6" id="KW-0547">Nucleotide-binding</keyword>
<evidence type="ECO:0000256" key="3">
    <source>
        <dbReference type="ARBA" id="ARBA00022679"/>
    </source>
</evidence>
<gene>
    <name evidence="11" type="ORF">RT717_02110</name>
</gene>
<keyword evidence="3" id="KW-0808">Transferase</keyword>
<protein>
    <submittedName>
        <fullName evidence="11">Nucleotidyltransferase domain-containing protein</fullName>
    </submittedName>
</protein>
<dbReference type="Pfam" id="PF01909">
    <property type="entry name" value="NTP_transf_2"/>
    <property type="match status" value="1"/>
</dbReference>
<dbReference type="SUPFAM" id="SSF81301">
    <property type="entry name" value="Nucleotidyltransferase"/>
    <property type="match status" value="1"/>
</dbReference>
<evidence type="ECO:0000256" key="9">
    <source>
        <dbReference type="ARBA" id="ARBA00038276"/>
    </source>
</evidence>
<dbReference type="InterPro" id="IPR043519">
    <property type="entry name" value="NT_sf"/>
</dbReference>
<accession>A0ABZ0ISP9</accession>
<evidence type="ECO:0000256" key="2">
    <source>
        <dbReference type="ARBA" id="ARBA00022649"/>
    </source>
</evidence>
<keyword evidence="8" id="KW-0460">Magnesium</keyword>
<evidence type="ECO:0000256" key="5">
    <source>
        <dbReference type="ARBA" id="ARBA00022723"/>
    </source>
</evidence>
<dbReference type="InterPro" id="IPR002934">
    <property type="entry name" value="Polymerase_NTP_transf_dom"/>
</dbReference>
<keyword evidence="4" id="KW-0548">Nucleotidyltransferase</keyword>
<sequence>MLTITEHNKRELQALCEKYDVKTMHVFGSACTSKFNESSDVDILISFKEISFEKYTDNYFDLHRQLEKLFDRKVDLITENSLSNPFFIESVQETKQLIYAA</sequence>
<name>A0ABZ0ISP9_9BACT</name>
<dbReference type="PANTHER" id="PTHR33571:SF12">
    <property type="entry name" value="BSL3053 PROTEIN"/>
    <property type="match status" value="1"/>
</dbReference>
<dbReference type="Gene3D" id="3.30.460.10">
    <property type="entry name" value="Beta Polymerase, domain 2"/>
    <property type="match status" value="1"/>
</dbReference>
<dbReference type="Proteomes" id="UP001302349">
    <property type="component" value="Chromosome"/>
</dbReference>
<evidence type="ECO:0000256" key="6">
    <source>
        <dbReference type="ARBA" id="ARBA00022741"/>
    </source>
</evidence>
<keyword evidence="12" id="KW-1185">Reference proteome</keyword>
<keyword evidence="2" id="KW-1277">Toxin-antitoxin system</keyword>
<evidence type="ECO:0000256" key="1">
    <source>
        <dbReference type="ARBA" id="ARBA00001946"/>
    </source>
</evidence>